<keyword evidence="2" id="KW-1185">Reference proteome</keyword>
<dbReference type="EMBL" id="JAXUDK010000005">
    <property type="protein sequence ID" value="MDZ7465921.1"/>
    <property type="molecule type" value="Genomic_DNA"/>
</dbReference>
<gene>
    <name evidence="1" type="ORF">U5E74_09630</name>
</gene>
<dbReference type="RefSeq" id="WP_318328055.1">
    <property type="nucleotide sequence ID" value="NZ_JAUBKU010000048.1"/>
</dbReference>
<reference evidence="1 2" key="1">
    <citation type="submission" date="2023-12" db="EMBL/GenBank/DDBJ databases">
        <title>N/s.</title>
        <authorList>
            <person name="Dale J."/>
        </authorList>
    </citation>
    <scope>NUCLEOTIDE SEQUENCE [LARGE SCALE GENOMIC DNA]</scope>
    <source>
        <strain evidence="1 2">2023EL-01226</strain>
    </source>
</reference>
<name>A0ABU5M1T4_RAOPL</name>
<proteinExistence type="predicted"/>
<protein>
    <submittedName>
        <fullName evidence="1">Uncharacterized protein</fullName>
    </submittedName>
</protein>
<comment type="caution">
    <text evidence="1">The sequence shown here is derived from an EMBL/GenBank/DDBJ whole genome shotgun (WGS) entry which is preliminary data.</text>
</comment>
<evidence type="ECO:0000313" key="2">
    <source>
        <dbReference type="Proteomes" id="UP001293169"/>
    </source>
</evidence>
<accession>A0ABU5M1T4</accession>
<dbReference type="Proteomes" id="UP001293169">
    <property type="component" value="Unassembled WGS sequence"/>
</dbReference>
<evidence type="ECO:0000313" key="1">
    <source>
        <dbReference type="EMBL" id="MDZ7465921.1"/>
    </source>
</evidence>
<sequence length="204" mass="23021">MLKTEKKIDTGWISTPEHIFPPNIDDYNKTIESPSSGGMDTRKATYITEITSSGGFIPFFSSKGSVSKAYRYFAKIDKAILFDTTTFRYNTDTVNEINERDPDRKCQYSYIKALHIGNVTIESMDKVNVSTQLQVQAAFSINGDFYKTSEELTNKTGVVLYELAPFEVPQNLAQSGININTLSVNPLAPFQMLRVRKIYKNIAE</sequence>
<organism evidence="1 2">
    <name type="scientific">Raoultella planticola</name>
    <name type="common">Klebsiella planticola</name>
    <dbReference type="NCBI Taxonomy" id="575"/>
    <lineage>
        <taxon>Bacteria</taxon>
        <taxon>Pseudomonadati</taxon>
        <taxon>Pseudomonadota</taxon>
        <taxon>Gammaproteobacteria</taxon>
        <taxon>Enterobacterales</taxon>
        <taxon>Enterobacteriaceae</taxon>
        <taxon>Klebsiella/Raoultella group</taxon>
        <taxon>Raoultella</taxon>
    </lineage>
</organism>